<comment type="caution">
    <text evidence="1">The sequence shown here is derived from an EMBL/GenBank/DDBJ whole genome shotgun (WGS) entry which is preliminary data.</text>
</comment>
<dbReference type="OrthoDB" id="446173at2759"/>
<dbReference type="EMBL" id="PZQS01000003">
    <property type="protein sequence ID" value="PVD34190.1"/>
    <property type="molecule type" value="Genomic_DNA"/>
</dbReference>
<protein>
    <submittedName>
        <fullName evidence="1">Uncharacterized protein</fullName>
    </submittedName>
</protein>
<sequence length="180" mass="19807">MPSNVSLPNAFVRLRGFNPRLGQWQEITSMGLPLGQTTGNLSVACGVLEFGGQYSLTMLMQTTGPVLAETTFYSLWPNLVLHLPSSHLALTANVVMEIRSSATCGSRLHREFLSLVLTYQRTKGTEGTATRLSQPVVLEMTNFTPSTRTVRSGSSSVRLSIWRFVPGLPADLLWSRDLHI</sequence>
<organism evidence="1 2">
    <name type="scientific">Pomacea canaliculata</name>
    <name type="common">Golden apple snail</name>
    <dbReference type="NCBI Taxonomy" id="400727"/>
    <lineage>
        <taxon>Eukaryota</taxon>
        <taxon>Metazoa</taxon>
        <taxon>Spiralia</taxon>
        <taxon>Lophotrochozoa</taxon>
        <taxon>Mollusca</taxon>
        <taxon>Gastropoda</taxon>
        <taxon>Caenogastropoda</taxon>
        <taxon>Architaenioglossa</taxon>
        <taxon>Ampullarioidea</taxon>
        <taxon>Ampullariidae</taxon>
        <taxon>Pomacea</taxon>
    </lineage>
</organism>
<dbReference type="Proteomes" id="UP000245119">
    <property type="component" value="Linkage Group LG3"/>
</dbReference>
<keyword evidence="2" id="KW-1185">Reference proteome</keyword>
<dbReference type="AlphaFoldDB" id="A0A2T7PLA2"/>
<accession>A0A2T7PLA2</accession>
<evidence type="ECO:0000313" key="1">
    <source>
        <dbReference type="EMBL" id="PVD34190.1"/>
    </source>
</evidence>
<name>A0A2T7PLA2_POMCA</name>
<gene>
    <name evidence="1" type="ORF">C0Q70_05456</name>
</gene>
<evidence type="ECO:0000313" key="2">
    <source>
        <dbReference type="Proteomes" id="UP000245119"/>
    </source>
</evidence>
<reference evidence="1 2" key="1">
    <citation type="submission" date="2018-04" db="EMBL/GenBank/DDBJ databases">
        <title>The genome of golden apple snail Pomacea canaliculata provides insight into stress tolerance and invasive adaptation.</title>
        <authorList>
            <person name="Liu C."/>
            <person name="Liu B."/>
            <person name="Ren Y."/>
            <person name="Zhang Y."/>
            <person name="Wang H."/>
            <person name="Li S."/>
            <person name="Jiang F."/>
            <person name="Yin L."/>
            <person name="Zhang G."/>
            <person name="Qian W."/>
            <person name="Fan W."/>
        </authorList>
    </citation>
    <scope>NUCLEOTIDE SEQUENCE [LARGE SCALE GENOMIC DNA]</scope>
    <source>
        <strain evidence="1">SZHN2017</strain>
        <tissue evidence="1">Muscle</tissue>
    </source>
</reference>
<proteinExistence type="predicted"/>